<comment type="caution">
    <text evidence="2">The sequence shown here is derived from an EMBL/GenBank/DDBJ whole genome shotgun (WGS) entry which is preliminary data.</text>
</comment>
<evidence type="ECO:0000313" key="2">
    <source>
        <dbReference type="EMBL" id="TWU43533.1"/>
    </source>
</evidence>
<proteinExistence type="predicted"/>
<dbReference type="Gene3D" id="3.40.1580.10">
    <property type="entry name" value="SMI1/KNR4-like"/>
    <property type="match status" value="1"/>
</dbReference>
<feature type="domain" description="Knr4/Smi1-like" evidence="1">
    <location>
        <begin position="2"/>
        <end position="116"/>
    </location>
</feature>
<dbReference type="EMBL" id="SJPY01000003">
    <property type="protein sequence ID" value="TWU43533.1"/>
    <property type="molecule type" value="Genomic_DNA"/>
</dbReference>
<sequence>MTDDDLTRIEQAFGVQLPHGYRQLLKSPPRLLVALMEAFAKEETELEIPIYLKADVVVAANEEVRDPEMVFGPDEEPWDRELFVIGGDCGGNRYCIKPNSGSSTVYEWDHSGDCDLEVYGETIPRYVERWFAELGELAAMDCREDTTE</sequence>
<dbReference type="Proteomes" id="UP000315471">
    <property type="component" value="Unassembled WGS sequence"/>
</dbReference>
<accession>A0A5C6E1K5</accession>
<protein>
    <submittedName>
        <fullName evidence="2">SMI1 / KNR4 family protein</fullName>
    </submittedName>
</protein>
<keyword evidence="3" id="KW-1185">Reference proteome</keyword>
<gene>
    <name evidence="2" type="ORF">Q31b_25740</name>
</gene>
<dbReference type="Pfam" id="PF09346">
    <property type="entry name" value="SMI1_KNR4"/>
    <property type="match status" value="1"/>
</dbReference>
<dbReference type="SUPFAM" id="SSF160631">
    <property type="entry name" value="SMI1/KNR4-like"/>
    <property type="match status" value="1"/>
</dbReference>
<reference evidence="2 3" key="1">
    <citation type="submission" date="2019-02" db="EMBL/GenBank/DDBJ databases">
        <title>Deep-cultivation of Planctomycetes and their phenomic and genomic characterization uncovers novel biology.</title>
        <authorList>
            <person name="Wiegand S."/>
            <person name="Jogler M."/>
            <person name="Boedeker C."/>
            <person name="Pinto D."/>
            <person name="Vollmers J."/>
            <person name="Rivas-Marin E."/>
            <person name="Kohn T."/>
            <person name="Peeters S.H."/>
            <person name="Heuer A."/>
            <person name="Rast P."/>
            <person name="Oberbeckmann S."/>
            <person name="Bunk B."/>
            <person name="Jeske O."/>
            <person name="Meyerdierks A."/>
            <person name="Storesund J.E."/>
            <person name="Kallscheuer N."/>
            <person name="Luecker S."/>
            <person name="Lage O.M."/>
            <person name="Pohl T."/>
            <person name="Merkel B.J."/>
            <person name="Hornburger P."/>
            <person name="Mueller R.-W."/>
            <person name="Bruemmer F."/>
            <person name="Labrenz M."/>
            <person name="Spormann A.M."/>
            <person name="Op Den Camp H."/>
            <person name="Overmann J."/>
            <person name="Amann R."/>
            <person name="Jetten M.S.M."/>
            <person name="Mascher T."/>
            <person name="Medema M.H."/>
            <person name="Devos D.P."/>
            <person name="Kaster A.-K."/>
            <person name="Ovreas L."/>
            <person name="Rohde M."/>
            <person name="Galperin M.Y."/>
            <person name="Jogler C."/>
        </authorList>
    </citation>
    <scope>NUCLEOTIDE SEQUENCE [LARGE SCALE GENOMIC DNA]</scope>
    <source>
        <strain evidence="2 3">Q31b</strain>
    </source>
</reference>
<evidence type="ECO:0000313" key="3">
    <source>
        <dbReference type="Proteomes" id="UP000315471"/>
    </source>
</evidence>
<dbReference type="InterPro" id="IPR018958">
    <property type="entry name" value="Knr4/Smi1-like_dom"/>
</dbReference>
<name>A0A5C6E1K5_9BACT</name>
<dbReference type="AlphaFoldDB" id="A0A5C6E1K5"/>
<evidence type="ECO:0000259" key="1">
    <source>
        <dbReference type="Pfam" id="PF09346"/>
    </source>
</evidence>
<organism evidence="2 3">
    <name type="scientific">Novipirellula aureliae</name>
    <dbReference type="NCBI Taxonomy" id="2527966"/>
    <lineage>
        <taxon>Bacteria</taxon>
        <taxon>Pseudomonadati</taxon>
        <taxon>Planctomycetota</taxon>
        <taxon>Planctomycetia</taxon>
        <taxon>Pirellulales</taxon>
        <taxon>Pirellulaceae</taxon>
        <taxon>Novipirellula</taxon>
    </lineage>
</organism>
<dbReference type="RefSeq" id="WP_197171417.1">
    <property type="nucleotide sequence ID" value="NZ_SJPY01000003.1"/>
</dbReference>
<dbReference type="InterPro" id="IPR037883">
    <property type="entry name" value="Knr4/Smi1-like_sf"/>
</dbReference>